<dbReference type="GO" id="GO:0004558">
    <property type="term" value="F:alpha-1,4-glucosidase activity"/>
    <property type="evidence" value="ECO:0007669"/>
    <property type="project" value="UniProtKB-EC"/>
</dbReference>
<keyword evidence="1 4" id="KW-0378">Hydrolase</keyword>
<dbReference type="EC" id="3.2.1.20" evidence="4"/>
<evidence type="ECO:0000313" key="4">
    <source>
        <dbReference type="EMBL" id="VAW04355.1"/>
    </source>
</evidence>
<dbReference type="PANTHER" id="PTHR10357:SF179">
    <property type="entry name" value="NEUTRAL AND BASIC AMINO ACID TRANSPORT PROTEIN RBAT"/>
    <property type="match status" value="1"/>
</dbReference>
<evidence type="ECO:0000256" key="2">
    <source>
        <dbReference type="ARBA" id="ARBA00023295"/>
    </source>
</evidence>
<organism evidence="4">
    <name type="scientific">hydrothermal vent metagenome</name>
    <dbReference type="NCBI Taxonomy" id="652676"/>
    <lineage>
        <taxon>unclassified sequences</taxon>
        <taxon>metagenomes</taxon>
        <taxon>ecological metagenomes</taxon>
    </lineage>
</organism>
<dbReference type="InterPro" id="IPR045857">
    <property type="entry name" value="O16G_dom_2"/>
</dbReference>
<feature type="domain" description="Glycosyl hydrolase family 13 catalytic" evidence="3">
    <location>
        <begin position="12"/>
        <end position="393"/>
    </location>
</feature>
<keyword evidence="2 4" id="KW-0326">Glycosidase</keyword>
<dbReference type="InterPro" id="IPR017853">
    <property type="entry name" value="GH"/>
</dbReference>
<dbReference type="InterPro" id="IPR006047">
    <property type="entry name" value="GH13_cat_dom"/>
</dbReference>
<dbReference type="FunFam" id="3.90.400.10:FF:000002">
    <property type="entry name" value="Sucrose isomerase"/>
    <property type="match status" value="1"/>
</dbReference>
<dbReference type="GO" id="GO:0004556">
    <property type="term" value="F:alpha-amylase activity"/>
    <property type="evidence" value="ECO:0007669"/>
    <property type="project" value="TreeGrafter"/>
</dbReference>
<proteinExistence type="predicted"/>
<sequence length="527" mass="59610">MTSWWHGGIGYEIYPRSFADSNDDGIGDINGIRGRLPYLSWLGIDAIWIAPFYQSPGLDHGYDVSDYRAINPIHGTLADFDELVADAHGRNIRVIVDIVPNHSSSEHRWFQEALKGRDQPHRDYYIWRDPGPDGGPPNNWVSHFGGPAWTLDEASNQYYCHLFLPEQPDLNWSNPALRAEFDDILRFWCDRGADGFRIDVAHGLIKDPQFRNNPQRVPIQDPDNPTEVFNAFEHLYDMDQDGTVDVYRRWNQVVEPYSAVLIGESNPRSLDRVARYVTNGSLHTVFYLEPGWIHWKPEDLLEKIETVHRSTDTGISWVIDNHDNPRSATRFGGGDVGRSRSLAVMTFMMALGGFPFLWEGQELGLTDAELDASNLTDPIATRNEHGVGRDTTRTVMPWDSSHANGFSESAEPWLPSAQRTPAETVAVQRDDKSSWLSKHRDLITTRRSHPDLWKATPQWLETPPGAVRALRRGKMLALANWKPDMFSIELPPGKWSIVYHSGSAEHQDVSGSIDMAAESTYLLAAST</sequence>
<dbReference type="Gene3D" id="3.90.400.10">
    <property type="entry name" value="Oligo-1,6-glucosidase, Domain 2"/>
    <property type="match status" value="1"/>
</dbReference>
<gene>
    <name evidence="4" type="ORF">MNBD_ACTINO02-2338</name>
</gene>
<dbReference type="Gene3D" id="3.20.20.80">
    <property type="entry name" value="Glycosidases"/>
    <property type="match status" value="1"/>
</dbReference>
<dbReference type="SUPFAM" id="SSF51445">
    <property type="entry name" value="(Trans)glycosidases"/>
    <property type="match status" value="1"/>
</dbReference>
<dbReference type="PANTHER" id="PTHR10357">
    <property type="entry name" value="ALPHA-AMYLASE FAMILY MEMBER"/>
    <property type="match status" value="1"/>
</dbReference>
<evidence type="ECO:0000259" key="3">
    <source>
        <dbReference type="SMART" id="SM00642"/>
    </source>
</evidence>
<dbReference type="SMART" id="SM00642">
    <property type="entry name" value="Aamy"/>
    <property type="match status" value="1"/>
</dbReference>
<dbReference type="GO" id="GO:0009313">
    <property type="term" value="P:oligosaccharide catabolic process"/>
    <property type="evidence" value="ECO:0007669"/>
    <property type="project" value="TreeGrafter"/>
</dbReference>
<accession>A0A3B0SE95</accession>
<dbReference type="EMBL" id="UOEK01000286">
    <property type="protein sequence ID" value="VAW04355.1"/>
    <property type="molecule type" value="Genomic_DNA"/>
</dbReference>
<evidence type="ECO:0000256" key="1">
    <source>
        <dbReference type="ARBA" id="ARBA00022801"/>
    </source>
</evidence>
<reference evidence="4" key="1">
    <citation type="submission" date="2018-06" db="EMBL/GenBank/DDBJ databases">
        <authorList>
            <person name="Zhirakovskaya E."/>
        </authorList>
    </citation>
    <scope>NUCLEOTIDE SEQUENCE</scope>
</reference>
<name>A0A3B0SE95_9ZZZZ</name>
<dbReference type="AlphaFoldDB" id="A0A3B0SE95"/>
<protein>
    <submittedName>
        <fullName evidence="4">Alpha-glucosidase</fullName>
        <ecNumber evidence="4">3.2.1.20</ecNumber>
    </submittedName>
</protein>
<dbReference type="Pfam" id="PF00128">
    <property type="entry name" value="Alpha-amylase"/>
    <property type="match status" value="1"/>
</dbReference>